<evidence type="ECO:0000313" key="1">
    <source>
        <dbReference type="EMBL" id="CAL1405664.1"/>
    </source>
</evidence>
<dbReference type="Proteomes" id="UP001497516">
    <property type="component" value="Chromosome 8"/>
</dbReference>
<protein>
    <submittedName>
        <fullName evidence="1">Uncharacterized protein</fullName>
    </submittedName>
</protein>
<keyword evidence="2" id="KW-1185">Reference proteome</keyword>
<accession>A0AAV2G4V8</accession>
<gene>
    <name evidence="1" type="ORF">LTRI10_LOCUS45438</name>
</gene>
<organism evidence="1 2">
    <name type="scientific">Linum trigynum</name>
    <dbReference type="NCBI Taxonomy" id="586398"/>
    <lineage>
        <taxon>Eukaryota</taxon>
        <taxon>Viridiplantae</taxon>
        <taxon>Streptophyta</taxon>
        <taxon>Embryophyta</taxon>
        <taxon>Tracheophyta</taxon>
        <taxon>Spermatophyta</taxon>
        <taxon>Magnoliopsida</taxon>
        <taxon>eudicotyledons</taxon>
        <taxon>Gunneridae</taxon>
        <taxon>Pentapetalae</taxon>
        <taxon>rosids</taxon>
        <taxon>fabids</taxon>
        <taxon>Malpighiales</taxon>
        <taxon>Linaceae</taxon>
        <taxon>Linum</taxon>
    </lineage>
</organism>
<dbReference type="EMBL" id="OZ034821">
    <property type="protein sequence ID" value="CAL1405664.1"/>
    <property type="molecule type" value="Genomic_DNA"/>
</dbReference>
<reference evidence="1 2" key="1">
    <citation type="submission" date="2024-04" db="EMBL/GenBank/DDBJ databases">
        <authorList>
            <person name="Fracassetti M."/>
        </authorList>
    </citation>
    <scope>NUCLEOTIDE SEQUENCE [LARGE SCALE GENOMIC DNA]</scope>
</reference>
<sequence length="107" mass="12297">MPKRFKIRKTTKGAVPKDKKFMEGVVSEMQQLQSDLIRGLCQLQLKLDENRPLQEGRMRVLEDEMIPCLRELKSINEAALEVPPLVRDANHVPIGVEPSTKYLKELD</sequence>
<evidence type="ECO:0000313" key="2">
    <source>
        <dbReference type="Proteomes" id="UP001497516"/>
    </source>
</evidence>
<proteinExistence type="predicted"/>
<name>A0AAV2G4V8_9ROSI</name>
<dbReference type="AlphaFoldDB" id="A0AAV2G4V8"/>